<feature type="transmembrane region" description="Helical" evidence="1">
    <location>
        <begin position="100"/>
        <end position="120"/>
    </location>
</feature>
<proteinExistence type="predicted"/>
<keyword evidence="1" id="KW-0812">Transmembrane</keyword>
<accession>A0A975C188</accession>
<dbReference type="AlphaFoldDB" id="A0A975C188"/>
<dbReference type="Pfam" id="PF16220">
    <property type="entry name" value="DUF4880"/>
    <property type="match status" value="1"/>
</dbReference>
<dbReference type="InterPro" id="IPR006860">
    <property type="entry name" value="FecR"/>
</dbReference>
<dbReference type="InterPro" id="IPR012373">
    <property type="entry name" value="Ferrdict_sens_TM"/>
</dbReference>
<dbReference type="Proteomes" id="UP000663918">
    <property type="component" value="Chromosome"/>
</dbReference>
<name>A0A975C188_9CAUL</name>
<sequence>MTRRDEPSPSVMEQASAWAVRLAGDEATEADFLALEAWLAVSPDHAEAYTRAEGLLAALDDDRAALDAALTRAAAAAATPETASARRVASRKPAQGARPWRWVGGGISIAAAVAVAVLLAPSLGSHTDVYVTAPGEQRTLTLADGSTIFMNGGSRLSVRLDRRERRVEMASAEAAFDVAHDPRRPFRVTVGESRVEVLGTAFDIRQGQDETRVAVTRGVVRVSDLANPAHNVRLTRGQTVERGDDDGVLQVETVAPETAGWRTGRLVYDNRPLSEVVADLNRAWPMPIRAVGTAADLRFTGVLALDGQAPEGQAATIRRLEAFLPVTAVQRDGTIELRPR</sequence>
<keyword evidence="1" id="KW-0472">Membrane</keyword>
<gene>
    <name evidence="4" type="ORF">IFJ75_03250</name>
</gene>
<keyword evidence="5" id="KW-1185">Reference proteome</keyword>
<evidence type="ECO:0000259" key="3">
    <source>
        <dbReference type="Pfam" id="PF16220"/>
    </source>
</evidence>
<organism evidence="4 5">
    <name type="scientific">Brevundimonas goettingensis</name>
    <dbReference type="NCBI Taxonomy" id="2774190"/>
    <lineage>
        <taxon>Bacteria</taxon>
        <taxon>Pseudomonadati</taxon>
        <taxon>Pseudomonadota</taxon>
        <taxon>Alphaproteobacteria</taxon>
        <taxon>Caulobacterales</taxon>
        <taxon>Caulobacteraceae</taxon>
        <taxon>Brevundimonas</taxon>
    </lineage>
</organism>
<dbReference type="RefSeq" id="WP_207871219.1">
    <property type="nucleotide sequence ID" value="NZ_CP062222.1"/>
</dbReference>
<evidence type="ECO:0000313" key="4">
    <source>
        <dbReference type="EMBL" id="QTC91951.1"/>
    </source>
</evidence>
<keyword evidence="1" id="KW-1133">Transmembrane helix</keyword>
<evidence type="ECO:0000313" key="5">
    <source>
        <dbReference type="Proteomes" id="UP000663918"/>
    </source>
</evidence>
<dbReference type="EMBL" id="CP062222">
    <property type="protein sequence ID" value="QTC91951.1"/>
    <property type="molecule type" value="Genomic_DNA"/>
</dbReference>
<dbReference type="PANTHER" id="PTHR30273">
    <property type="entry name" value="PERIPLASMIC SIGNAL SENSOR AND SIGMA FACTOR ACTIVATOR FECR-RELATED"/>
    <property type="match status" value="1"/>
</dbReference>
<dbReference type="GO" id="GO:0016989">
    <property type="term" value="F:sigma factor antagonist activity"/>
    <property type="evidence" value="ECO:0007669"/>
    <property type="project" value="TreeGrafter"/>
</dbReference>
<dbReference type="KEGG" id="bgoe:IFJ75_03250"/>
<protein>
    <submittedName>
        <fullName evidence="4">FecR domain-containing protein</fullName>
    </submittedName>
</protein>
<reference evidence="4" key="1">
    <citation type="submission" date="2020-09" db="EMBL/GenBank/DDBJ databases">
        <title>Brevundimonas sp. LVF2 isolated from a puddle in Goettingen, Germany.</title>
        <authorList>
            <person name="Friedrich I."/>
            <person name="Klassen A."/>
            <person name="Hannes N."/>
            <person name="Schneider D."/>
            <person name="Hertel R."/>
            <person name="Daniel R."/>
        </authorList>
    </citation>
    <scope>NUCLEOTIDE SEQUENCE</scope>
    <source>
        <strain evidence="4">LVF2</strain>
    </source>
</reference>
<feature type="domain" description="FecR protein" evidence="2">
    <location>
        <begin position="128"/>
        <end position="221"/>
    </location>
</feature>
<evidence type="ECO:0000256" key="1">
    <source>
        <dbReference type="SAM" id="Phobius"/>
    </source>
</evidence>
<dbReference type="Gene3D" id="2.60.120.1440">
    <property type="match status" value="1"/>
</dbReference>
<feature type="domain" description="FecR N-terminal" evidence="3">
    <location>
        <begin position="13"/>
        <end position="54"/>
    </location>
</feature>
<dbReference type="PIRSF" id="PIRSF018266">
    <property type="entry name" value="FecR"/>
    <property type="match status" value="1"/>
</dbReference>
<dbReference type="InterPro" id="IPR032623">
    <property type="entry name" value="FecR_N"/>
</dbReference>
<dbReference type="Pfam" id="PF04773">
    <property type="entry name" value="FecR"/>
    <property type="match status" value="1"/>
</dbReference>
<evidence type="ECO:0000259" key="2">
    <source>
        <dbReference type="Pfam" id="PF04773"/>
    </source>
</evidence>
<dbReference type="PANTHER" id="PTHR30273:SF2">
    <property type="entry name" value="PROTEIN FECR"/>
    <property type="match status" value="1"/>
</dbReference>